<dbReference type="Proteomes" id="UP001157502">
    <property type="component" value="Chromosome 32"/>
</dbReference>
<sequence length="84" mass="9238">MSDCDEGWTLESWGWTDICLTTALDLDKEYRVPPVFQSPRMSRRSLRLHTTTGLYGDDGMDSVNHAFHSASFSAGGVPAGGLRC</sequence>
<comment type="caution">
    <text evidence="1">The sequence shown here is derived from an EMBL/GenBank/DDBJ whole genome shotgun (WGS) entry which is preliminary data.</text>
</comment>
<proteinExistence type="predicted"/>
<evidence type="ECO:0000313" key="1">
    <source>
        <dbReference type="EMBL" id="KAJ7987638.1"/>
    </source>
</evidence>
<dbReference type="EMBL" id="CM055759">
    <property type="protein sequence ID" value="KAJ7987638.1"/>
    <property type="molecule type" value="Genomic_DNA"/>
</dbReference>
<keyword evidence="2" id="KW-1185">Reference proteome</keyword>
<accession>A0ACC2F8A7</accession>
<name>A0ACC2F8A7_DALPE</name>
<gene>
    <name evidence="1" type="ORF">DPEC_G00328560</name>
</gene>
<protein>
    <submittedName>
        <fullName evidence="1">Uncharacterized protein</fullName>
    </submittedName>
</protein>
<organism evidence="1 2">
    <name type="scientific">Dallia pectoralis</name>
    <name type="common">Alaska blackfish</name>
    <dbReference type="NCBI Taxonomy" id="75939"/>
    <lineage>
        <taxon>Eukaryota</taxon>
        <taxon>Metazoa</taxon>
        <taxon>Chordata</taxon>
        <taxon>Craniata</taxon>
        <taxon>Vertebrata</taxon>
        <taxon>Euteleostomi</taxon>
        <taxon>Actinopterygii</taxon>
        <taxon>Neopterygii</taxon>
        <taxon>Teleostei</taxon>
        <taxon>Protacanthopterygii</taxon>
        <taxon>Esociformes</taxon>
        <taxon>Umbridae</taxon>
        <taxon>Dallia</taxon>
    </lineage>
</organism>
<reference evidence="1" key="1">
    <citation type="submission" date="2021-05" db="EMBL/GenBank/DDBJ databases">
        <authorList>
            <person name="Pan Q."/>
            <person name="Jouanno E."/>
            <person name="Zahm M."/>
            <person name="Klopp C."/>
            <person name="Cabau C."/>
            <person name="Louis A."/>
            <person name="Berthelot C."/>
            <person name="Parey E."/>
            <person name="Roest Crollius H."/>
            <person name="Montfort J."/>
            <person name="Robinson-Rechavi M."/>
            <person name="Bouchez O."/>
            <person name="Lampietro C."/>
            <person name="Lopez Roques C."/>
            <person name="Donnadieu C."/>
            <person name="Postlethwait J."/>
            <person name="Bobe J."/>
            <person name="Dillon D."/>
            <person name="Chandos A."/>
            <person name="von Hippel F."/>
            <person name="Guiguen Y."/>
        </authorList>
    </citation>
    <scope>NUCLEOTIDE SEQUENCE</scope>
    <source>
        <strain evidence="1">YG-Jan2019</strain>
    </source>
</reference>
<evidence type="ECO:0000313" key="2">
    <source>
        <dbReference type="Proteomes" id="UP001157502"/>
    </source>
</evidence>